<sequence length="417" mass="47009">MPTTRSTIELARVQLNKLPLPRLREEADRYGIHLTTEDCDRWIDAIIDHLIRNDLSFELSEERSQIAVGEAHSPGSSAAGNTFLSGQAPEILLFDTNSQTSTENKSVSNYHLLLLKQFEQQQKYRQVPDTSSAQQTYKPSSINKIMTQGQVPVLPAAQQTSRPLHVDVNIAQGQVPVLPAAYQMSRPSLMDMDIPQNQTPVPPHSQHTFTSFPNTGDVPRYQKPAFSSTQDSFNRVYETPVADIGQSVKFLTSSISFFGGTEEEDVSLWLDKIETIATSFNLSPMVRLSAATVKLNKVARCWFDLSSGDIYKSWTTFKVAITRRFKRRIVFTVVMQKIESRKWNYSTESFQKYAMDKLLLMQPLGLKDDDIIYLSINGISHLSIKSAAATIRADSVDHFLDEMHHLTTICSDSLKKN</sequence>
<dbReference type="OrthoDB" id="7555263at2759"/>
<protein>
    <submittedName>
        <fullName evidence="1">Uncharacterized protein</fullName>
    </submittedName>
</protein>
<accession>A0A0J7KCN8</accession>
<evidence type="ECO:0000313" key="1">
    <source>
        <dbReference type="EMBL" id="KMQ88009.1"/>
    </source>
</evidence>
<dbReference type="EMBL" id="LBMM01009591">
    <property type="protein sequence ID" value="KMQ88009.1"/>
    <property type="molecule type" value="Genomic_DNA"/>
</dbReference>
<reference evidence="1 2" key="1">
    <citation type="submission" date="2015-04" db="EMBL/GenBank/DDBJ databases">
        <title>Lasius niger genome sequencing.</title>
        <authorList>
            <person name="Konorov E.A."/>
            <person name="Nikitin M.A."/>
            <person name="Kirill M.V."/>
            <person name="Chang P."/>
        </authorList>
    </citation>
    <scope>NUCLEOTIDE SEQUENCE [LARGE SCALE GENOMIC DNA]</scope>
    <source>
        <tissue evidence="1">Whole</tissue>
    </source>
</reference>
<comment type="caution">
    <text evidence="1">The sequence shown here is derived from an EMBL/GenBank/DDBJ whole genome shotgun (WGS) entry which is preliminary data.</text>
</comment>
<organism evidence="1 2">
    <name type="scientific">Lasius niger</name>
    <name type="common">Black garden ant</name>
    <dbReference type="NCBI Taxonomy" id="67767"/>
    <lineage>
        <taxon>Eukaryota</taxon>
        <taxon>Metazoa</taxon>
        <taxon>Ecdysozoa</taxon>
        <taxon>Arthropoda</taxon>
        <taxon>Hexapoda</taxon>
        <taxon>Insecta</taxon>
        <taxon>Pterygota</taxon>
        <taxon>Neoptera</taxon>
        <taxon>Endopterygota</taxon>
        <taxon>Hymenoptera</taxon>
        <taxon>Apocrita</taxon>
        <taxon>Aculeata</taxon>
        <taxon>Formicoidea</taxon>
        <taxon>Formicidae</taxon>
        <taxon>Formicinae</taxon>
        <taxon>Lasius</taxon>
        <taxon>Lasius</taxon>
    </lineage>
</organism>
<name>A0A0J7KCN8_LASNI</name>
<dbReference type="Proteomes" id="UP000036403">
    <property type="component" value="Unassembled WGS sequence"/>
</dbReference>
<dbReference type="AlphaFoldDB" id="A0A0J7KCN8"/>
<evidence type="ECO:0000313" key="2">
    <source>
        <dbReference type="Proteomes" id="UP000036403"/>
    </source>
</evidence>
<gene>
    <name evidence="1" type="ORF">RF55_12579</name>
</gene>
<dbReference type="PaxDb" id="67767-A0A0J7KCN8"/>
<proteinExistence type="predicted"/>
<keyword evidence="2" id="KW-1185">Reference proteome</keyword>